<gene>
    <name evidence="1" type="ORF">C12CBH8_10010</name>
</gene>
<proteinExistence type="predicted"/>
<evidence type="ECO:0000313" key="2">
    <source>
        <dbReference type="Proteomes" id="UP000593890"/>
    </source>
</evidence>
<dbReference type="RefSeq" id="WP_215533699.1">
    <property type="nucleotide sequence ID" value="NZ_AP023321.1"/>
</dbReference>
<dbReference type="KEGG" id="sman:C12CBH8_10010"/>
<dbReference type="AlphaFoldDB" id="A0A7I8D3N8"/>
<sequence>MLNQLVYTRCFPHRDLKNQGQVVRNEGFGVFSMSPELFDQQDPESFDYLQARLAIKNGSNETSPIGLFHSYEYMVLKPGVYAFSFEYERPHCKTPRPNGKTHRSGTYMKQCLVGEIEGYPCEWFGSTTWDAHLKSENDYYLDAPPDAVPDYLPQVSEKPVGRKITMEKAAAFVRDGRKEAVKAAIWFLVHEYGKPEEERKVLLVKDTPENVELWIAAIEYAFSSKMARNISFNTNCSKLGMQTDNSLFYYTDASGKFYPVANRSLALKRHPYCMIVGYHPKDNYCVSLKPMPASNFVVLDGISKQVSFTPDSSISHPYYQAAVEYGEDIQDFCSYVLPSLSLTEVTPSLPQLYDAFQYLLDSNHKADTWKYSSTIAHINTLSQFGEINNDVLNGYLLDQALSVYAKMADEDEQNNLLLLQILWKLSLRLHREKDIIGIVADKLQYCLTHLSTSALQLGRTWTALKSSSMDSLVAAVLDDLFNDTELSIYTKQLEAAGPEATDILLEMFFYTLRQNKMDLSAMMQNSTQYSFVCRSMVVLLKDKKRLHNQLANVSSNSQVFNSMCISVADFLTKRNICDAAKWWDIVMAANGSDVVSFCRDLCRCGKVDIQLIEQLLTSRMASIGRCDGALYQAFREAIQEMGAGRDTGVQFYRKWIEVSQPEDAELIQKAVRNMRMSKDTEKTIFLALDSKLPYDKSSRLDPKIYGEMDAWAKGLGTSSRSSMLYRFQRAVEHKRSASDIIAAAAEILEACVVVDSNFCQQDYFQDIVEKLADFGDDSELHLTVLCLFEGSGQNFRYNYADCYLSAVLDHSKGRRLAENLMSLCEATTCKFTIPGRTSSQVKEVQDTTDDVLRDMLIHFYKPGLIDQVLRLNQYDDAVKRKMAGMLEEAEKKGGKQGFAGRLTNKLGGLFGKRRDD</sequence>
<accession>A0A7I8D3N8</accession>
<protein>
    <submittedName>
        <fullName evidence="1">Uncharacterized protein</fullName>
    </submittedName>
</protein>
<keyword evidence="2" id="KW-1185">Reference proteome</keyword>
<evidence type="ECO:0000313" key="1">
    <source>
        <dbReference type="EMBL" id="BCI60362.1"/>
    </source>
</evidence>
<dbReference type="EMBL" id="AP023321">
    <property type="protein sequence ID" value="BCI60362.1"/>
    <property type="molecule type" value="Genomic_DNA"/>
</dbReference>
<name>A0A7I8D3N8_9FIRM</name>
<dbReference type="Proteomes" id="UP000593890">
    <property type="component" value="Chromosome"/>
</dbReference>
<reference evidence="2" key="1">
    <citation type="submission" date="2020-07" db="EMBL/GenBank/DDBJ databases">
        <title>Complete genome sequencing of Clostridia bacterium strain 12CBH8.</title>
        <authorList>
            <person name="Sakamoto M."/>
            <person name="Murakami T."/>
            <person name="Mori H."/>
        </authorList>
    </citation>
    <scope>NUCLEOTIDE SEQUENCE [LARGE SCALE GENOMIC DNA]</scope>
    <source>
        <strain evidence="2">12CBH8</strain>
    </source>
</reference>
<organism evidence="1 2">
    <name type="scientific">Solibaculum mannosilyticum</name>
    <dbReference type="NCBI Taxonomy" id="2780922"/>
    <lineage>
        <taxon>Bacteria</taxon>
        <taxon>Bacillati</taxon>
        <taxon>Bacillota</taxon>
        <taxon>Clostridia</taxon>
        <taxon>Eubacteriales</taxon>
        <taxon>Oscillospiraceae</taxon>
        <taxon>Solibaculum</taxon>
    </lineage>
</organism>